<protein>
    <submittedName>
        <fullName evidence="5">Anti-sigma-D factor RsdA</fullName>
    </submittedName>
</protein>
<evidence type="ECO:0000256" key="1">
    <source>
        <dbReference type="SAM" id="Coils"/>
    </source>
</evidence>
<dbReference type="EMBL" id="JBHUOF010000001">
    <property type="protein sequence ID" value="MFD2797796.1"/>
    <property type="molecule type" value="Genomic_DNA"/>
</dbReference>
<feature type="domain" description="Anti-sigma-D factor RsdA sigma factor binding region" evidence="4">
    <location>
        <begin position="37"/>
        <end position="82"/>
    </location>
</feature>
<organism evidence="5 6">
    <name type="scientific">Prauserella oleivorans</name>
    <dbReference type="NCBI Taxonomy" id="1478153"/>
    <lineage>
        <taxon>Bacteria</taxon>
        <taxon>Bacillati</taxon>
        <taxon>Actinomycetota</taxon>
        <taxon>Actinomycetes</taxon>
        <taxon>Pseudonocardiales</taxon>
        <taxon>Pseudonocardiaceae</taxon>
        <taxon>Prauserella</taxon>
    </lineage>
</organism>
<feature type="region of interest" description="Disordered" evidence="2">
    <location>
        <begin position="221"/>
        <end position="339"/>
    </location>
</feature>
<evidence type="ECO:0000313" key="5">
    <source>
        <dbReference type="EMBL" id="MFD2797796.1"/>
    </source>
</evidence>
<reference evidence="6" key="1">
    <citation type="journal article" date="2019" name="Int. J. Syst. Evol. Microbiol.">
        <title>The Global Catalogue of Microorganisms (GCM) 10K type strain sequencing project: providing services to taxonomists for standard genome sequencing and annotation.</title>
        <authorList>
            <consortium name="The Broad Institute Genomics Platform"/>
            <consortium name="The Broad Institute Genome Sequencing Center for Infectious Disease"/>
            <person name="Wu L."/>
            <person name="Ma J."/>
        </authorList>
    </citation>
    <scope>NUCLEOTIDE SEQUENCE [LARGE SCALE GENOMIC DNA]</scope>
    <source>
        <strain evidence="6">IBRC-M 10906</strain>
    </source>
</reference>
<accession>A0ABW5W3K7</accession>
<dbReference type="Gene3D" id="6.10.250.1300">
    <property type="match status" value="1"/>
</dbReference>
<evidence type="ECO:0000256" key="3">
    <source>
        <dbReference type="SAM" id="Phobius"/>
    </source>
</evidence>
<gene>
    <name evidence="5" type="ORF">ACFS2C_00115</name>
</gene>
<dbReference type="InterPro" id="IPR031928">
    <property type="entry name" value="RsdA_SigD-bd"/>
</dbReference>
<feature type="coiled-coil region" evidence="1">
    <location>
        <begin position="175"/>
        <end position="209"/>
    </location>
</feature>
<evidence type="ECO:0000259" key="4">
    <source>
        <dbReference type="Pfam" id="PF16751"/>
    </source>
</evidence>
<proteinExistence type="predicted"/>
<dbReference type="Proteomes" id="UP001597478">
    <property type="component" value="Unassembled WGS sequence"/>
</dbReference>
<keyword evidence="1" id="KW-0175">Coiled coil</keyword>
<evidence type="ECO:0000313" key="6">
    <source>
        <dbReference type="Proteomes" id="UP001597478"/>
    </source>
</evidence>
<sequence>MTERRGGSDEHEHGKGGSAGSSHQYGEADAESSATVDLSVVQADDALLDALGGPDPRVADSLGDQELNALLLAWRRDIDSEPMPDLVDTPTAVTEIRTAALAHRHAGQGRRRRFLVPVAAAAAVLAIGFTGTALAARDAQPGDTLWGLSKVLYADHARSIEAAASVRTAMQEAQLALAQQRYDDARRALAQAEEALRQVTATEEAARLKARHLQLMAELNRPTTPPAQSSSSATTTTPDSSTTSPLDTSPSDPQPAPGPGPGPEPTDPPPSGTPDDTSSDPTTPPTTTEPTPSSPSDDTTGNTGDSGTSSGSGGKSPAIIGDPSSGDVSGTSGTGSTTN</sequence>
<dbReference type="Pfam" id="PF16751">
    <property type="entry name" value="RsdA_SigD_bd"/>
    <property type="match status" value="1"/>
</dbReference>
<feature type="compositionally biased region" description="Pro residues" evidence="2">
    <location>
        <begin position="252"/>
        <end position="272"/>
    </location>
</feature>
<feature type="transmembrane region" description="Helical" evidence="3">
    <location>
        <begin position="114"/>
        <end position="136"/>
    </location>
</feature>
<feature type="compositionally biased region" description="Low complexity" evidence="2">
    <location>
        <begin position="273"/>
        <end position="339"/>
    </location>
</feature>
<evidence type="ECO:0000256" key="2">
    <source>
        <dbReference type="SAM" id="MobiDB-lite"/>
    </source>
</evidence>
<keyword evidence="6" id="KW-1185">Reference proteome</keyword>
<name>A0ABW5W3K7_9PSEU</name>
<comment type="caution">
    <text evidence="5">The sequence shown here is derived from an EMBL/GenBank/DDBJ whole genome shotgun (WGS) entry which is preliminary data.</text>
</comment>
<feature type="compositionally biased region" description="Basic and acidic residues" evidence="2">
    <location>
        <begin position="1"/>
        <end position="15"/>
    </location>
</feature>
<dbReference type="RefSeq" id="WP_377386997.1">
    <property type="nucleotide sequence ID" value="NZ_JBHSAN010000008.1"/>
</dbReference>
<keyword evidence="3" id="KW-1133">Transmembrane helix</keyword>
<keyword evidence="3" id="KW-0472">Membrane</keyword>
<feature type="compositionally biased region" description="Low complexity" evidence="2">
    <location>
        <begin position="226"/>
        <end position="251"/>
    </location>
</feature>
<keyword evidence="3" id="KW-0812">Transmembrane</keyword>
<feature type="region of interest" description="Disordered" evidence="2">
    <location>
        <begin position="1"/>
        <end position="33"/>
    </location>
</feature>